<dbReference type="EMBL" id="BK015347">
    <property type="protein sequence ID" value="DAE02604.1"/>
    <property type="molecule type" value="Genomic_DNA"/>
</dbReference>
<organism evidence="1">
    <name type="scientific">Siphoviridae sp. ctmYS12</name>
    <dbReference type="NCBI Taxonomy" id="2825652"/>
    <lineage>
        <taxon>Viruses</taxon>
        <taxon>Duplodnaviria</taxon>
        <taxon>Heunggongvirae</taxon>
        <taxon>Uroviricota</taxon>
        <taxon>Caudoviricetes</taxon>
    </lineage>
</organism>
<sequence length="119" mass="14618">MRYHYEKPKLYNSIYGQIYECNHPVYSRCTLYLIGNKGLAVIQQRYNPENKTTWWTEIDPWLNNTLYLHPGFKKFFDERAGEPVEELYPTVSVRQIMWALKMKPIKRERWETCFDRRYI</sequence>
<name>A0A8S5P8S7_9CAUD</name>
<reference evidence="1" key="1">
    <citation type="journal article" date="2021" name="Proc. Natl. Acad. Sci. U.S.A.">
        <title>A Catalog of Tens of Thousands of Viruses from Human Metagenomes Reveals Hidden Associations with Chronic Diseases.</title>
        <authorList>
            <person name="Tisza M.J."/>
            <person name="Buck C.B."/>
        </authorList>
    </citation>
    <scope>NUCLEOTIDE SEQUENCE</scope>
    <source>
        <strain evidence="1">CtmYS12</strain>
    </source>
</reference>
<proteinExistence type="predicted"/>
<accession>A0A8S5P8S7</accession>
<protein>
    <submittedName>
        <fullName evidence="1">Uncharacterized protein</fullName>
    </submittedName>
</protein>
<evidence type="ECO:0000313" key="1">
    <source>
        <dbReference type="EMBL" id="DAE02604.1"/>
    </source>
</evidence>